<comment type="similarity">
    <text evidence="6">Belongs to the RnpA family.</text>
</comment>
<accession>A0A451DC47</accession>
<evidence type="ECO:0000313" key="9">
    <source>
        <dbReference type="Proteomes" id="UP000294418"/>
    </source>
</evidence>
<dbReference type="RefSeq" id="WP_157989537.1">
    <property type="nucleotide sequence ID" value="NZ_LR217720.1"/>
</dbReference>
<evidence type="ECO:0000313" key="8">
    <source>
        <dbReference type="EMBL" id="VFP83976.1"/>
    </source>
</evidence>
<dbReference type="HAMAP" id="MF_00227">
    <property type="entry name" value="RNase_P"/>
    <property type="match status" value="1"/>
</dbReference>
<dbReference type="Gene3D" id="3.30.230.10">
    <property type="match status" value="1"/>
</dbReference>
<keyword evidence="2 6" id="KW-0540">Nuclease</keyword>
<dbReference type="GO" id="GO:0004526">
    <property type="term" value="F:ribonuclease P activity"/>
    <property type="evidence" value="ECO:0007669"/>
    <property type="project" value="UniProtKB-UniRule"/>
</dbReference>
<evidence type="ECO:0000256" key="7">
    <source>
        <dbReference type="NCBIfam" id="TIGR00188"/>
    </source>
</evidence>
<keyword evidence="1 6" id="KW-0819">tRNA processing</keyword>
<keyword evidence="3 6" id="KW-0255">Endonuclease</keyword>
<reference evidence="8 9" key="1">
    <citation type="submission" date="2019-02" db="EMBL/GenBank/DDBJ databases">
        <authorList>
            <person name="Manzano-Marin A."/>
            <person name="Manzano-Marin A."/>
        </authorList>
    </citation>
    <scope>NUCLEOTIDE SEQUENCE [LARGE SCALE GENOMIC DNA]</scope>
    <source>
        <strain evidence="8 9">ErCilaricifoliae</strain>
    </source>
</reference>
<organism evidence="8 9">
    <name type="scientific">Candidatus Erwinia haradaeae</name>
    <dbReference type="NCBI Taxonomy" id="1922217"/>
    <lineage>
        <taxon>Bacteria</taxon>
        <taxon>Pseudomonadati</taxon>
        <taxon>Pseudomonadota</taxon>
        <taxon>Gammaproteobacteria</taxon>
        <taxon>Enterobacterales</taxon>
        <taxon>Erwiniaceae</taxon>
        <taxon>Erwinia</taxon>
    </lineage>
</organism>
<gene>
    <name evidence="6 8" type="primary">rnpA</name>
    <name evidence="8" type="ORF">ERCILAFE3058_087</name>
</gene>
<dbReference type="PANTHER" id="PTHR33992">
    <property type="entry name" value="RIBONUCLEASE P PROTEIN COMPONENT"/>
    <property type="match status" value="1"/>
</dbReference>
<evidence type="ECO:0000256" key="6">
    <source>
        <dbReference type="HAMAP-Rule" id="MF_00227"/>
    </source>
</evidence>
<dbReference type="EMBL" id="LR217720">
    <property type="protein sequence ID" value="VFP83976.1"/>
    <property type="molecule type" value="Genomic_DNA"/>
</dbReference>
<comment type="catalytic activity">
    <reaction evidence="6">
        <text>Endonucleolytic cleavage of RNA, removing 5'-extranucleotides from tRNA precursor.</text>
        <dbReference type="EC" id="3.1.26.5"/>
    </reaction>
</comment>
<evidence type="ECO:0000256" key="2">
    <source>
        <dbReference type="ARBA" id="ARBA00022722"/>
    </source>
</evidence>
<dbReference type="Pfam" id="PF00825">
    <property type="entry name" value="Ribonuclease_P"/>
    <property type="match status" value="1"/>
</dbReference>
<name>A0A451DC47_9GAMM</name>
<dbReference type="InterPro" id="IPR014721">
    <property type="entry name" value="Ribsml_uS5_D2-typ_fold_subgr"/>
</dbReference>
<dbReference type="GO" id="GO:0000049">
    <property type="term" value="F:tRNA binding"/>
    <property type="evidence" value="ECO:0007669"/>
    <property type="project" value="UniProtKB-UniRule"/>
</dbReference>
<dbReference type="NCBIfam" id="TIGR00188">
    <property type="entry name" value="rnpA"/>
    <property type="match status" value="1"/>
</dbReference>
<proteinExistence type="inferred from homology"/>
<dbReference type="GO" id="GO:0042781">
    <property type="term" value="F:3'-tRNA processing endoribonuclease activity"/>
    <property type="evidence" value="ECO:0007669"/>
    <property type="project" value="TreeGrafter"/>
</dbReference>
<dbReference type="GO" id="GO:0030677">
    <property type="term" value="C:ribonuclease P complex"/>
    <property type="evidence" value="ECO:0007669"/>
    <property type="project" value="TreeGrafter"/>
</dbReference>
<evidence type="ECO:0000256" key="5">
    <source>
        <dbReference type="ARBA" id="ARBA00022884"/>
    </source>
</evidence>
<dbReference type="OrthoDB" id="9796422at2"/>
<evidence type="ECO:0000256" key="1">
    <source>
        <dbReference type="ARBA" id="ARBA00022694"/>
    </source>
</evidence>
<dbReference type="EC" id="3.1.26.5" evidence="6 7"/>
<dbReference type="Proteomes" id="UP000294418">
    <property type="component" value="Chromosome"/>
</dbReference>
<evidence type="ECO:0000256" key="3">
    <source>
        <dbReference type="ARBA" id="ARBA00022759"/>
    </source>
</evidence>
<dbReference type="AlphaFoldDB" id="A0A451DC47"/>
<comment type="subunit">
    <text evidence="6">Consists of a catalytic RNA component (M1 or rnpB) and a protein subunit.</text>
</comment>
<evidence type="ECO:0000256" key="4">
    <source>
        <dbReference type="ARBA" id="ARBA00022801"/>
    </source>
</evidence>
<dbReference type="GO" id="GO:0001682">
    <property type="term" value="P:tRNA 5'-leader removal"/>
    <property type="evidence" value="ECO:0007669"/>
    <property type="project" value="UniProtKB-UniRule"/>
</dbReference>
<comment type="function">
    <text evidence="6">RNaseP catalyzes the removal of the 5'-leader sequence from pre-tRNA to produce the mature 5'-terminus. It can also cleave other RNA substrates such as 4.5S RNA. The protein component plays an auxiliary but essential role in vivo by binding to the 5'-leader sequence and broadening the substrate specificity of the ribozyme.</text>
</comment>
<sequence length="119" mass="13951">MKTFSFSKKLRLLTSESFTFVFAKPQRVSITHITILGRANILGYPRIGCTLSKKNLKYSHERNRIKRLIRESFRHNQHTLPEMDFIIIAKSGIGTLDNHALMRGLEKLWNRHRRLSCDV</sequence>
<dbReference type="SUPFAM" id="SSF54211">
    <property type="entry name" value="Ribosomal protein S5 domain 2-like"/>
    <property type="match status" value="1"/>
</dbReference>
<dbReference type="InterPro" id="IPR020568">
    <property type="entry name" value="Ribosomal_Su5_D2-typ_SF"/>
</dbReference>
<dbReference type="PANTHER" id="PTHR33992:SF1">
    <property type="entry name" value="RIBONUCLEASE P PROTEIN COMPONENT"/>
    <property type="match status" value="1"/>
</dbReference>
<protein>
    <recommendedName>
        <fullName evidence="6 7">Ribonuclease P protein component</fullName>
        <shortName evidence="6">RNase P protein</shortName>
        <shortName evidence="6">RNaseP protein</shortName>
        <ecNumber evidence="6 7">3.1.26.5</ecNumber>
    </recommendedName>
    <alternativeName>
        <fullName evidence="6">Protein C5</fullName>
    </alternativeName>
</protein>
<keyword evidence="4 6" id="KW-0378">Hydrolase</keyword>
<keyword evidence="5 6" id="KW-0694">RNA-binding</keyword>
<dbReference type="InterPro" id="IPR000100">
    <property type="entry name" value="RNase_P"/>
</dbReference>